<reference evidence="5 6" key="2">
    <citation type="submission" date="2018-12" db="EMBL/GenBank/DDBJ databases">
        <title>Rhizobacter gummiphilus sp. nov., a rubber-degrading bacterium isolated from the soil of a botanical garden in Japan.</title>
        <authorList>
            <person name="Shunsuke S.S."/>
        </authorList>
    </citation>
    <scope>NUCLEOTIDE SEQUENCE [LARGE SCALE GENOMIC DNA]</scope>
    <source>
        <strain evidence="5 6">S-16</strain>
    </source>
</reference>
<keyword evidence="6" id="KW-1185">Reference proteome</keyword>
<dbReference type="SUPFAM" id="SSF55073">
    <property type="entry name" value="Nucleotide cyclase"/>
    <property type="match status" value="1"/>
</dbReference>
<dbReference type="EMBL" id="QUSW01000007">
    <property type="protein sequence ID" value="RQP22614.1"/>
    <property type="molecule type" value="Genomic_DNA"/>
</dbReference>
<dbReference type="Pfam" id="PF00563">
    <property type="entry name" value="EAL"/>
    <property type="match status" value="1"/>
</dbReference>
<dbReference type="SUPFAM" id="SSF55785">
    <property type="entry name" value="PYP-like sensor domain (PAS domain)"/>
    <property type="match status" value="2"/>
</dbReference>
<dbReference type="NCBIfam" id="TIGR00229">
    <property type="entry name" value="sensory_box"/>
    <property type="match status" value="2"/>
</dbReference>
<sequence>MTEGVALAGIEFAAGLIDGMLDAVWLIDAANLRVVAANAAAGALMGADASSLCGREIVELCATPEDLFFWGEAASGLTQEIESETWLRRFDGITIPVKRRISRVSMGPAHDLFVVVLHDSSERRRVEDELEERIEELAATLESTADGVLVTDIAGNIRSFNQTFAALWGLPPELLRRRDDDAIMDAMARAVTDPSAYMHRVAANEDTEVREVVDTVTLLSGRVLQRVMLPQMSHGRVVGRVHSYRDISERLEAIHRIETLSSTDALTGLPNRRVLADRVDFSIAMAQREGTPFALLFANLDRFKHVNDTLGHEFGDRVLMEVAERLKACLRQVDTVTRLGGDEFVMLVHQADALGAESAARRILEAMHRPFTHGGMSFVVTCSLGIVLYPRDGAGLDELVRRADDAMQEVKSAGRASYRFHRSCEVPGQDGGPRSRLRLDNAMRQALVEGHFRLHYQPQVDMNTGKVLGAEALIRWHDPELGNISPGEFIPVAEQSGFIVPIGDWVLRQAVHQAAQWYRQGRGLVVSINVSAVQFHRAGFVDRVASALHAAGLPAGMLELELTESILIQDAQEALLRLQALSDLGVKLAIDDFGTGYSSLGYLKRFPIDRLKIDRSFVRGLPGDESDVGIVNAIVNLGRALHLEIVAEGVETEDQRQFLMRTGCEQYQGFLFAPALDSRSFEAKLDPENPPAGL</sequence>
<dbReference type="InterPro" id="IPR029787">
    <property type="entry name" value="Nucleotide_cyclase"/>
</dbReference>
<dbReference type="Pfam" id="PF08448">
    <property type="entry name" value="PAS_4"/>
    <property type="match status" value="1"/>
</dbReference>
<dbReference type="PANTHER" id="PTHR44757">
    <property type="entry name" value="DIGUANYLATE CYCLASE DGCP"/>
    <property type="match status" value="1"/>
</dbReference>
<dbReference type="Proteomes" id="UP000267464">
    <property type="component" value="Unassembled WGS sequence"/>
</dbReference>
<evidence type="ECO:0000256" key="1">
    <source>
        <dbReference type="ARBA" id="ARBA00051114"/>
    </source>
</evidence>
<feature type="domain" description="EAL" evidence="3">
    <location>
        <begin position="436"/>
        <end position="689"/>
    </location>
</feature>
<dbReference type="PROSITE" id="PS50112">
    <property type="entry name" value="PAS"/>
    <property type="match status" value="1"/>
</dbReference>
<dbReference type="SUPFAM" id="SSF141868">
    <property type="entry name" value="EAL domain-like"/>
    <property type="match status" value="1"/>
</dbReference>
<comment type="catalytic activity">
    <reaction evidence="1">
        <text>3',3'-c-di-GMP + H2O = 5'-phosphoguanylyl(3'-&gt;5')guanosine + H(+)</text>
        <dbReference type="Rhea" id="RHEA:24902"/>
        <dbReference type="ChEBI" id="CHEBI:15377"/>
        <dbReference type="ChEBI" id="CHEBI:15378"/>
        <dbReference type="ChEBI" id="CHEBI:58754"/>
        <dbReference type="ChEBI" id="CHEBI:58805"/>
        <dbReference type="EC" id="3.1.4.52"/>
    </reaction>
    <physiologicalReaction direction="left-to-right" evidence="1">
        <dbReference type="Rhea" id="RHEA:24903"/>
    </physiologicalReaction>
</comment>
<dbReference type="InterPro" id="IPR013656">
    <property type="entry name" value="PAS_4"/>
</dbReference>
<dbReference type="GO" id="GO:0071111">
    <property type="term" value="F:cyclic-guanylate-specific phosphodiesterase activity"/>
    <property type="evidence" value="ECO:0007669"/>
    <property type="project" value="UniProtKB-EC"/>
</dbReference>
<dbReference type="GO" id="GO:0071732">
    <property type="term" value="P:cellular response to nitric oxide"/>
    <property type="evidence" value="ECO:0007669"/>
    <property type="project" value="UniProtKB-ARBA"/>
</dbReference>
<dbReference type="Gene3D" id="3.20.20.450">
    <property type="entry name" value="EAL domain"/>
    <property type="match status" value="1"/>
</dbReference>
<feature type="domain" description="GGDEF" evidence="4">
    <location>
        <begin position="291"/>
        <end position="423"/>
    </location>
</feature>
<organism evidence="5 6">
    <name type="scientific">Piscinibacter terrae</name>
    <dbReference type="NCBI Taxonomy" id="2496871"/>
    <lineage>
        <taxon>Bacteria</taxon>
        <taxon>Pseudomonadati</taxon>
        <taxon>Pseudomonadota</taxon>
        <taxon>Betaproteobacteria</taxon>
        <taxon>Burkholderiales</taxon>
        <taxon>Sphaerotilaceae</taxon>
        <taxon>Piscinibacter</taxon>
    </lineage>
</organism>
<dbReference type="InterPro" id="IPR043128">
    <property type="entry name" value="Rev_trsase/Diguanyl_cyclase"/>
</dbReference>
<dbReference type="InterPro" id="IPR052155">
    <property type="entry name" value="Biofilm_reg_signaling"/>
</dbReference>
<dbReference type="SMART" id="SM00052">
    <property type="entry name" value="EAL"/>
    <property type="match status" value="1"/>
</dbReference>
<evidence type="ECO:0000313" key="6">
    <source>
        <dbReference type="Proteomes" id="UP000267464"/>
    </source>
</evidence>
<dbReference type="OrthoDB" id="9813903at2"/>
<dbReference type="InterPro" id="IPR001633">
    <property type="entry name" value="EAL_dom"/>
</dbReference>
<dbReference type="NCBIfam" id="TIGR00254">
    <property type="entry name" value="GGDEF"/>
    <property type="match status" value="1"/>
</dbReference>
<dbReference type="FunFam" id="3.30.70.270:FF:000001">
    <property type="entry name" value="Diguanylate cyclase domain protein"/>
    <property type="match status" value="1"/>
</dbReference>
<dbReference type="SMART" id="SM00091">
    <property type="entry name" value="PAS"/>
    <property type="match status" value="2"/>
</dbReference>
<name>A0A3N7HKK6_9BURK</name>
<evidence type="ECO:0000259" key="2">
    <source>
        <dbReference type="PROSITE" id="PS50112"/>
    </source>
</evidence>
<dbReference type="PROSITE" id="PS50887">
    <property type="entry name" value="GGDEF"/>
    <property type="match status" value="1"/>
</dbReference>
<reference evidence="5 6" key="1">
    <citation type="submission" date="2018-08" db="EMBL/GenBank/DDBJ databases">
        <authorList>
            <person name="Khan S.A."/>
            <person name="Jeon C.O."/>
            <person name="Chun B.H."/>
            <person name="Jeong S.E."/>
        </authorList>
    </citation>
    <scope>NUCLEOTIDE SEQUENCE [LARGE SCALE GENOMIC DNA]</scope>
    <source>
        <strain evidence="5 6">S-16</strain>
    </source>
</reference>
<gene>
    <name evidence="5" type="ORF">DZC73_23275</name>
</gene>
<feature type="domain" description="PAS" evidence="2">
    <location>
        <begin position="133"/>
        <end position="173"/>
    </location>
</feature>
<dbReference type="InterPro" id="IPR000160">
    <property type="entry name" value="GGDEF_dom"/>
</dbReference>
<dbReference type="InterPro" id="IPR035919">
    <property type="entry name" value="EAL_sf"/>
</dbReference>
<dbReference type="CDD" id="cd01949">
    <property type="entry name" value="GGDEF"/>
    <property type="match status" value="1"/>
</dbReference>
<protein>
    <submittedName>
        <fullName evidence="5">Bifunctional diguanylate cyclase/phosphodiesterase</fullName>
    </submittedName>
</protein>
<dbReference type="FunFam" id="3.20.20.450:FF:000001">
    <property type="entry name" value="Cyclic di-GMP phosphodiesterase yahA"/>
    <property type="match status" value="1"/>
</dbReference>
<evidence type="ECO:0000259" key="4">
    <source>
        <dbReference type="PROSITE" id="PS50887"/>
    </source>
</evidence>
<dbReference type="PROSITE" id="PS50883">
    <property type="entry name" value="EAL"/>
    <property type="match status" value="1"/>
</dbReference>
<dbReference type="AlphaFoldDB" id="A0A3N7HKK6"/>
<comment type="caution">
    <text evidence="5">The sequence shown here is derived from an EMBL/GenBank/DDBJ whole genome shotgun (WGS) entry which is preliminary data.</text>
</comment>
<dbReference type="Gene3D" id="3.30.450.20">
    <property type="entry name" value="PAS domain"/>
    <property type="match status" value="2"/>
</dbReference>
<dbReference type="Gene3D" id="3.30.70.270">
    <property type="match status" value="1"/>
</dbReference>
<evidence type="ECO:0000259" key="3">
    <source>
        <dbReference type="PROSITE" id="PS50883"/>
    </source>
</evidence>
<dbReference type="SMART" id="SM00267">
    <property type="entry name" value="GGDEF"/>
    <property type="match status" value="1"/>
</dbReference>
<dbReference type="CDD" id="cd01948">
    <property type="entry name" value="EAL"/>
    <property type="match status" value="1"/>
</dbReference>
<dbReference type="InterPro" id="IPR035965">
    <property type="entry name" value="PAS-like_dom_sf"/>
</dbReference>
<dbReference type="Pfam" id="PF00990">
    <property type="entry name" value="GGDEF"/>
    <property type="match status" value="1"/>
</dbReference>
<proteinExistence type="predicted"/>
<dbReference type="PANTHER" id="PTHR44757:SF2">
    <property type="entry name" value="BIOFILM ARCHITECTURE MAINTENANCE PROTEIN MBAA"/>
    <property type="match status" value="1"/>
</dbReference>
<dbReference type="Pfam" id="PF13426">
    <property type="entry name" value="PAS_9"/>
    <property type="match status" value="1"/>
</dbReference>
<evidence type="ECO:0000313" key="5">
    <source>
        <dbReference type="EMBL" id="RQP22614.1"/>
    </source>
</evidence>
<accession>A0A3N7HKK6</accession>
<dbReference type="InterPro" id="IPR000014">
    <property type="entry name" value="PAS"/>
</dbReference>